<accession>A0A7S1AGJ3</accession>
<organism evidence="3">
    <name type="scientific">Noctiluca scintillans</name>
    <name type="common">Sea sparkle</name>
    <name type="synonym">Red tide dinoflagellate</name>
    <dbReference type="NCBI Taxonomy" id="2966"/>
    <lineage>
        <taxon>Eukaryota</taxon>
        <taxon>Sar</taxon>
        <taxon>Alveolata</taxon>
        <taxon>Dinophyceae</taxon>
        <taxon>Noctilucales</taxon>
        <taxon>Noctilucaceae</taxon>
        <taxon>Noctiluca</taxon>
    </lineage>
</organism>
<evidence type="ECO:0000256" key="1">
    <source>
        <dbReference type="SAM" id="MobiDB-lite"/>
    </source>
</evidence>
<dbReference type="EMBL" id="HBFQ01039213">
    <property type="protein sequence ID" value="CAD8853434.1"/>
    <property type="molecule type" value="Transcribed_RNA"/>
</dbReference>
<dbReference type="PANTHER" id="PTHR13848">
    <property type="entry name" value="PROTEIN YIPPEE-LIKE CG15309-RELATED"/>
    <property type="match status" value="1"/>
</dbReference>
<feature type="domain" description="Yippee" evidence="2">
    <location>
        <begin position="481"/>
        <end position="580"/>
    </location>
</feature>
<name>A0A7S1AGJ3_NOCSC</name>
<proteinExistence type="predicted"/>
<evidence type="ECO:0000259" key="2">
    <source>
        <dbReference type="PROSITE" id="PS51792"/>
    </source>
</evidence>
<dbReference type="AlphaFoldDB" id="A0A7S1AGJ3"/>
<protein>
    <recommendedName>
        <fullName evidence="2">Yippee domain-containing protein</fullName>
    </recommendedName>
</protein>
<dbReference type="PROSITE" id="PS51792">
    <property type="entry name" value="YIPPEE"/>
    <property type="match status" value="2"/>
</dbReference>
<reference evidence="3" key="1">
    <citation type="submission" date="2021-01" db="EMBL/GenBank/DDBJ databases">
        <authorList>
            <person name="Corre E."/>
            <person name="Pelletier E."/>
            <person name="Niang G."/>
            <person name="Scheremetjew M."/>
            <person name="Finn R."/>
            <person name="Kale V."/>
            <person name="Holt S."/>
            <person name="Cochrane G."/>
            <person name="Meng A."/>
            <person name="Brown T."/>
            <person name="Cohen L."/>
        </authorList>
    </citation>
    <scope>NUCLEOTIDE SEQUENCE</scope>
</reference>
<evidence type="ECO:0000313" key="3">
    <source>
        <dbReference type="EMBL" id="CAD8853434.1"/>
    </source>
</evidence>
<sequence>MSRRERETPIPNLLQTFSVNSTARSSVDVRPSWTPPEDAVRLVVDFAIGTILELLALALVDRQFNRLAWRRFQHELRWLGTSDDTHLLAPQVASQFVALPGVKLSSPGVTERRQACDPFVRFSERDMLLHCQACVLPLLRVDDVISSNYRIMTGRAYLAAIVSNVERASDAYEALYTTGQYTVRNVACAGCKTRLGVMYEDCADRHNAHKIGKYLLGQRLLTRPACCLMHENPESLESSKFCARCSSVSLRGAMRITQMMTGNLSIFLTRHLYGLLLQQNKLECARLDRIRKPRSAWCCPLAFKFARSRRRLVACGTEWRDALLDRLAMLAVQQVVQSGAHFHVALTVAVRFVNTVCQVAAQRVPLGSQQIERVPALLRFLPAVLPGDQADALFVARALVVAVRNEWVVGTPGAWTARDEAELTIPDLEVIVNAITARAACGLTQNDHGDAREQPQQQQQPTHIVSQQSHDSSSIVSDQEVLHGELHCLCGNSVVKIEAILADYRMPSGPAYLAETAQNVSVLEEVQPAVLGNGEYTAREVVCARCRAALGVTYVSALERDNEFRVGKFLLGQDQMTLPSERPKNEAAFREQLLELIRGHSLEPEFRNYVRR</sequence>
<gene>
    <name evidence="3" type="ORF">NSCI0253_LOCUS27785</name>
</gene>
<feature type="domain" description="Yippee" evidence="2">
    <location>
        <begin position="127"/>
        <end position="225"/>
    </location>
</feature>
<feature type="compositionally biased region" description="Low complexity" evidence="1">
    <location>
        <begin position="454"/>
        <end position="470"/>
    </location>
</feature>
<feature type="region of interest" description="Disordered" evidence="1">
    <location>
        <begin position="445"/>
        <end position="470"/>
    </location>
</feature>
<dbReference type="InterPro" id="IPR039058">
    <property type="entry name" value="Yippee_fam"/>
</dbReference>
<dbReference type="InterPro" id="IPR034751">
    <property type="entry name" value="Yippee"/>
</dbReference>